<organism evidence="2 3">
    <name type="scientific">Gossypium lobatum</name>
    <dbReference type="NCBI Taxonomy" id="34289"/>
    <lineage>
        <taxon>Eukaryota</taxon>
        <taxon>Viridiplantae</taxon>
        <taxon>Streptophyta</taxon>
        <taxon>Embryophyta</taxon>
        <taxon>Tracheophyta</taxon>
        <taxon>Spermatophyta</taxon>
        <taxon>Magnoliopsida</taxon>
        <taxon>eudicotyledons</taxon>
        <taxon>Gunneridae</taxon>
        <taxon>Pentapetalae</taxon>
        <taxon>rosids</taxon>
        <taxon>malvids</taxon>
        <taxon>Malvales</taxon>
        <taxon>Malvaceae</taxon>
        <taxon>Malvoideae</taxon>
        <taxon>Gossypium</taxon>
    </lineage>
</organism>
<protein>
    <recommendedName>
        <fullName evidence="4">DUF4283 domain-containing protein</fullName>
    </recommendedName>
</protein>
<keyword evidence="3" id="KW-1185">Reference proteome</keyword>
<reference evidence="2 3" key="1">
    <citation type="journal article" date="2019" name="Genome Biol. Evol.">
        <title>Insights into the evolution of the New World diploid cottons (Gossypium, subgenus Houzingenia) based on genome sequencing.</title>
        <authorList>
            <person name="Grover C.E."/>
            <person name="Arick M.A. 2nd"/>
            <person name="Thrash A."/>
            <person name="Conover J.L."/>
            <person name="Sanders W.S."/>
            <person name="Peterson D.G."/>
            <person name="Frelichowski J.E."/>
            <person name="Scheffler J.A."/>
            <person name="Scheffler B.E."/>
            <person name="Wendel J.F."/>
        </authorList>
    </citation>
    <scope>NUCLEOTIDE SEQUENCE [LARGE SCALE GENOMIC DNA]</scope>
    <source>
        <strain evidence="2">157</strain>
        <tissue evidence="2">Leaf</tissue>
    </source>
</reference>
<feature type="non-terminal residue" evidence="2">
    <location>
        <position position="1"/>
    </location>
</feature>
<dbReference type="EMBL" id="JABEZX010352083">
    <property type="protein sequence ID" value="MBA0576894.1"/>
    <property type="molecule type" value="Genomic_DNA"/>
</dbReference>
<dbReference type="PANTHER" id="PTHR31286:SF173">
    <property type="entry name" value="DUF4283 DOMAIN-CONTAINING PROTEIN"/>
    <property type="match status" value="1"/>
</dbReference>
<name>A0A7J8NJ78_9ROSI</name>
<accession>A0A7J8NJ78</accession>
<dbReference type="Proteomes" id="UP000593572">
    <property type="component" value="Unassembled WGS sequence"/>
</dbReference>
<evidence type="ECO:0000313" key="3">
    <source>
        <dbReference type="Proteomes" id="UP000593572"/>
    </source>
</evidence>
<sequence length="305" mass="33518">METQNFGNDANRDPRADGDQNTKKVRFKEAVDGEATNMVVDSDQQPIMSFKDKLLGGGVASFDRDLEGIFEKNESDFELLEGDVNMSMVDGFRQSPSRIDTEDYNKFLTQGLWIIFGQYLTVQPWTKTFNPTQPYPSVVMASIRLPDLQTDNRTRGRFARLAVIINLDKPLVSQVLVNGVVQRVKYEALPMVCFCCEKYGHIKELCPLVVANLASRSSVDAAVASSEDDVSGEDGSEVVVVRGNKAKVSSKRDLGYAIGVDRGIEEGFRSSFGPTMGLSTSKPGVIEKGQDKDAVSLKSLGKKPV</sequence>
<feature type="region of interest" description="Disordered" evidence="1">
    <location>
        <begin position="275"/>
        <end position="305"/>
    </location>
</feature>
<comment type="caution">
    <text evidence="2">The sequence shown here is derived from an EMBL/GenBank/DDBJ whole genome shotgun (WGS) entry which is preliminary data.</text>
</comment>
<evidence type="ECO:0000313" key="2">
    <source>
        <dbReference type="EMBL" id="MBA0576894.1"/>
    </source>
</evidence>
<dbReference type="InterPro" id="IPR040256">
    <property type="entry name" value="At4g02000-like"/>
</dbReference>
<proteinExistence type="predicted"/>
<evidence type="ECO:0000256" key="1">
    <source>
        <dbReference type="SAM" id="MobiDB-lite"/>
    </source>
</evidence>
<feature type="compositionally biased region" description="Basic and acidic residues" evidence="1">
    <location>
        <begin position="10"/>
        <end position="25"/>
    </location>
</feature>
<feature type="region of interest" description="Disordered" evidence="1">
    <location>
        <begin position="1"/>
        <end position="25"/>
    </location>
</feature>
<gene>
    <name evidence="2" type="ORF">Golob_027441</name>
</gene>
<evidence type="ECO:0008006" key="4">
    <source>
        <dbReference type="Google" id="ProtNLM"/>
    </source>
</evidence>
<dbReference type="AlphaFoldDB" id="A0A7J8NJ78"/>
<dbReference type="PANTHER" id="PTHR31286">
    <property type="entry name" value="GLYCINE-RICH CELL WALL STRUCTURAL PROTEIN 1.8-LIKE"/>
    <property type="match status" value="1"/>
</dbReference>